<dbReference type="OrthoDB" id="10511790at2759"/>
<dbReference type="Proteomes" id="UP000054047">
    <property type="component" value="Unassembled WGS sequence"/>
</dbReference>
<dbReference type="InterPro" id="IPR035940">
    <property type="entry name" value="CAP_sf"/>
</dbReference>
<accession>A0A0C2FJ58</accession>
<dbReference type="AlphaFoldDB" id="A0A0C2FJ58"/>
<gene>
    <name evidence="2" type="ORF">ANCDUO_23140</name>
</gene>
<proteinExistence type="predicted"/>
<protein>
    <recommendedName>
        <fullName evidence="1">SCP domain-containing protein</fullName>
    </recommendedName>
</protein>
<organism evidence="2 3">
    <name type="scientific">Ancylostoma duodenale</name>
    <dbReference type="NCBI Taxonomy" id="51022"/>
    <lineage>
        <taxon>Eukaryota</taxon>
        <taxon>Metazoa</taxon>
        <taxon>Ecdysozoa</taxon>
        <taxon>Nematoda</taxon>
        <taxon>Chromadorea</taxon>
        <taxon>Rhabditida</taxon>
        <taxon>Rhabditina</taxon>
        <taxon>Rhabditomorpha</taxon>
        <taxon>Strongyloidea</taxon>
        <taxon>Ancylostomatidae</taxon>
        <taxon>Ancylostomatinae</taxon>
        <taxon>Ancylostoma</taxon>
    </lineage>
</organism>
<dbReference type="InterPro" id="IPR014044">
    <property type="entry name" value="CAP_dom"/>
</dbReference>
<reference evidence="2 3" key="1">
    <citation type="submission" date="2013-12" db="EMBL/GenBank/DDBJ databases">
        <title>Draft genome of the parsitic nematode Ancylostoma duodenale.</title>
        <authorList>
            <person name="Mitreva M."/>
        </authorList>
    </citation>
    <scope>NUCLEOTIDE SEQUENCE [LARGE SCALE GENOMIC DNA]</scope>
    <source>
        <strain evidence="2 3">Zhejiang</strain>
    </source>
</reference>
<dbReference type="Pfam" id="PF00188">
    <property type="entry name" value="CAP"/>
    <property type="match status" value="1"/>
</dbReference>
<evidence type="ECO:0000313" key="2">
    <source>
        <dbReference type="EMBL" id="KIH46804.1"/>
    </source>
</evidence>
<feature type="domain" description="SCP" evidence="1">
    <location>
        <begin position="4"/>
        <end position="116"/>
    </location>
</feature>
<dbReference type="EMBL" id="KN768469">
    <property type="protein sequence ID" value="KIH46804.1"/>
    <property type="molecule type" value="Genomic_DNA"/>
</dbReference>
<evidence type="ECO:0000313" key="3">
    <source>
        <dbReference type="Proteomes" id="UP000054047"/>
    </source>
</evidence>
<keyword evidence="3" id="KW-1185">Reference proteome</keyword>
<name>A0A0C2FJ58_9BILA</name>
<dbReference type="SUPFAM" id="SSF55797">
    <property type="entry name" value="PR-1-like"/>
    <property type="match status" value="1"/>
</dbReference>
<evidence type="ECO:0000259" key="1">
    <source>
        <dbReference type="Pfam" id="PF00188"/>
    </source>
</evidence>
<dbReference type="Gene3D" id="3.40.33.10">
    <property type="entry name" value="CAP"/>
    <property type="match status" value="1"/>
</dbReference>
<sequence>MPYATKMNELTWDCGLEHNAWLYLCNNSAPIYPNYTETATATINTKTTPCNITSNTLKVLKNFSKESDAEDLSGQNPKRTNNIGNFAVMIAQAAKGFACTYQKCDGSKETAFVCLYDTVFVLGQIEYDCHGIGQDAVLSVYCTTKQFNPASGNSLNHKEYSLDFTPANALQQMAVAQATKFAYTARQCRPEGYTVAVCQYNR</sequence>